<evidence type="ECO:0000313" key="2">
    <source>
        <dbReference type="EMBL" id="EOB01992.1"/>
    </source>
</evidence>
<protein>
    <submittedName>
        <fullName evidence="2">Uncharacterized protein</fullName>
    </submittedName>
</protein>
<accession>R0JXH9</accession>
<keyword evidence="3" id="KW-1185">Reference proteome</keyword>
<dbReference type="EMBL" id="KB743007">
    <property type="protein sequence ID" value="EOB01992.1"/>
    <property type="molecule type" value="Genomic_DNA"/>
</dbReference>
<reference evidence="3" key="1">
    <citation type="journal article" date="2013" name="Nat. Genet.">
        <title>The duck genome and transcriptome provide insight into an avian influenza virus reservoir species.</title>
        <authorList>
            <person name="Huang Y."/>
            <person name="Li Y."/>
            <person name="Burt D.W."/>
            <person name="Chen H."/>
            <person name="Zhang Y."/>
            <person name="Qian W."/>
            <person name="Kim H."/>
            <person name="Gan S."/>
            <person name="Zhao Y."/>
            <person name="Li J."/>
            <person name="Yi K."/>
            <person name="Feng H."/>
            <person name="Zhu P."/>
            <person name="Li B."/>
            <person name="Liu Q."/>
            <person name="Fairley S."/>
            <person name="Magor K.E."/>
            <person name="Du Z."/>
            <person name="Hu X."/>
            <person name="Goodman L."/>
            <person name="Tafer H."/>
            <person name="Vignal A."/>
            <person name="Lee T."/>
            <person name="Kim K.W."/>
            <person name="Sheng Z."/>
            <person name="An Y."/>
            <person name="Searle S."/>
            <person name="Herrero J."/>
            <person name="Groenen M.A."/>
            <person name="Crooijmans R.P."/>
            <person name="Faraut T."/>
            <person name="Cai Q."/>
            <person name="Webster R.G."/>
            <person name="Aldridge J.R."/>
            <person name="Warren W.C."/>
            <person name="Bartschat S."/>
            <person name="Kehr S."/>
            <person name="Marz M."/>
            <person name="Stadler P.F."/>
            <person name="Smith J."/>
            <person name="Kraus R.H."/>
            <person name="Zhao Y."/>
            <person name="Ren L."/>
            <person name="Fei J."/>
            <person name="Morisson M."/>
            <person name="Kaiser P."/>
            <person name="Griffin D.K."/>
            <person name="Rao M."/>
            <person name="Pitel F."/>
            <person name="Wang J."/>
            <person name="Li N."/>
        </authorList>
    </citation>
    <scope>NUCLEOTIDE SEQUENCE [LARGE SCALE GENOMIC DNA]</scope>
</reference>
<evidence type="ECO:0000256" key="1">
    <source>
        <dbReference type="SAM" id="MobiDB-lite"/>
    </source>
</evidence>
<name>R0JXH9_ANAPL</name>
<gene>
    <name evidence="2" type="ORF">Anapl_14390</name>
</gene>
<sequence>MMSSDQDTVSTWSKAADVTCGRECRHFPLPPQKQFLSPEAAAPSECQCQTMPEALRGRISRAQLEGPERLLVHLGLREIGGQGSPSHCMIMTGNFPLSRHYLCADLKLPQLITLLAVGMKWLLFQLREVQIGTLGFQSYLWIFPMGNAWEASAKEPANAGWLELFYPAVSASCSESHHVMHTTWTLAVSSMGQAGKGFKDFSSPEDISRTSAEKNGEIYPNFAESVHQQRPEELFPEQCCWLQLSSCIFGTVLHEVLWNDPDFGNQQHFPVKAKDSNPQHYTAQPIHVEFLLRKKRYFSHLCSYHMPNNKALMEAVEVGAICPKYTRQQMLSQGNKFFQLLIVFQFHRNILLFHYACQSLAMVRQQHAKITIFPGAGRPAPPTLSGHIGIPAKVQQDDSSGLLSLAPLDPTEDLSAPSQDGDVEKQGHTQKGNERPLGNLHFSAACLHFMEHGQLAGTAPTTQWPAYRRHQPWTHPHHAYHLHQEALWCLRVRTNSVMVARSAPCHSALFQTFWQLLSSQQTQVSDVPENGMTLPPVNPCGQVGRKLVSTGQDRQMTVFSQVPFSWGALLSIPPGHGIRVNFAALNPSATGTKTPDMFLKLHFRNRQQQQGKNCSPAVKVANEKIKIQN</sequence>
<dbReference type="AlphaFoldDB" id="R0JXH9"/>
<feature type="compositionally biased region" description="Basic and acidic residues" evidence="1">
    <location>
        <begin position="422"/>
        <end position="434"/>
    </location>
</feature>
<dbReference type="Proteomes" id="UP000296049">
    <property type="component" value="Unassembled WGS sequence"/>
</dbReference>
<proteinExistence type="predicted"/>
<evidence type="ECO:0000313" key="3">
    <source>
        <dbReference type="Proteomes" id="UP000296049"/>
    </source>
</evidence>
<organism evidence="2 3">
    <name type="scientific">Anas platyrhynchos</name>
    <name type="common">Mallard</name>
    <name type="synonym">Anas boschas</name>
    <dbReference type="NCBI Taxonomy" id="8839"/>
    <lineage>
        <taxon>Eukaryota</taxon>
        <taxon>Metazoa</taxon>
        <taxon>Chordata</taxon>
        <taxon>Craniata</taxon>
        <taxon>Vertebrata</taxon>
        <taxon>Euteleostomi</taxon>
        <taxon>Archelosauria</taxon>
        <taxon>Archosauria</taxon>
        <taxon>Dinosauria</taxon>
        <taxon>Saurischia</taxon>
        <taxon>Theropoda</taxon>
        <taxon>Coelurosauria</taxon>
        <taxon>Aves</taxon>
        <taxon>Neognathae</taxon>
        <taxon>Galloanserae</taxon>
        <taxon>Anseriformes</taxon>
        <taxon>Anatidae</taxon>
        <taxon>Anatinae</taxon>
        <taxon>Anas</taxon>
    </lineage>
</organism>
<feature type="region of interest" description="Disordered" evidence="1">
    <location>
        <begin position="401"/>
        <end position="436"/>
    </location>
</feature>